<feature type="binding site" evidence="10">
    <location>
        <begin position="9"/>
        <end position="16"/>
    </location>
    <ligand>
        <name>ATP</name>
        <dbReference type="ChEBI" id="CHEBI:30616"/>
    </ligand>
</feature>
<comment type="catalytic activity">
    <reaction evidence="9 10 11">
        <text>adenosine(37) in tRNA + dimethylallyl diphosphate = N(6)-dimethylallyladenosine(37) in tRNA + diphosphate</text>
        <dbReference type="Rhea" id="RHEA:26482"/>
        <dbReference type="Rhea" id="RHEA-COMP:10162"/>
        <dbReference type="Rhea" id="RHEA-COMP:10375"/>
        <dbReference type="ChEBI" id="CHEBI:33019"/>
        <dbReference type="ChEBI" id="CHEBI:57623"/>
        <dbReference type="ChEBI" id="CHEBI:74411"/>
        <dbReference type="ChEBI" id="CHEBI:74415"/>
        <dbReference type="EC" id="2.5.1.75"/>
    </reaction>
</comment>
<evidence type="ECO:0000256" key="9">
    <source>
        <dbReference type="ARBA" id="ARBA00049563"/>
    </source>
</evidence>
<dbReference type="Gene3D" id="3.40.50.300">
    <property type="entry name" value="P-loop containing nucleotide triphosphate hydrolases"/>
    <property type="match status" value="1"/>
</dbReference>
<evidence type="ECO:0000256" key="8">
    <source>
        <dbReference type="ARBA" id="ARBA00022842"/>
    </source>
</evidence>
<dbReference type="InterPro" id="IPR039657">
    <property type="entry name" value="Dimethylallyltransferase"/>
</dbReference>
<evidence type="ECO:0000256" key="12">
    <source>
        <dbReference type="RuleBase" id="RU003784"/>
    </source>
</evidence>
<feature type="site" description="Interaction with substrate tRNA" evidence="10">
    <location>
        <position position="122"/>
    </location>
</feature>
<evidence type="ECO:0000256" key="11">
    <source>
        <dbReference type="RuleBase" id="RU003783"/>
    </source>
</evidence>
<name>A0A2V1IUB9_9BACT</name>
<dbReference type="HAMAP" id="MF_00185">
    <property type="entry name" value="IPP_trans"/>
    <property type="match status" value="1"/>
</dbReference>
<dbReference type="GO" id="GO:0006400">
    <property type="term" value="P:tRNA modification"/>
    <property type="evidence" value="ECO:0007669"/>
    <property type="project" value="TreeGrafter"/>
</dbReference>
<evidence type="ECO:0000313" key="14">
    <source>
        <dbReference type="EMBL" id="PWB04402.1"/>
    </source>
</evidence>
<dbReference type="InterPro" id="IPR027417">
    <property type="entry name" value="P-loop_NTPase"/>
</dbReference>
<dbReference type="InterPro" id="IPR018022">
    <property type="entry name" value="IPT"/>
</dbReference>
<dbReference type="GeneID" id="82524793"/>
<dbReference type="EMBL" id="PUEC01000001">
    <property type="protein sequence ID" value="PWB04402.1"/>
    <property type="molecule type" value="Genomic_DNA"/>
</dbReference>
<comment type="cofactor">
    <cofactor evidence="1 10">
        <name>Mg(2+)</name>
        <dbReference type="ChEBI" id="CHEBI:18420"/>
    </cofactor>
</comment>
<dbReference type="PANTHER" id="PTHR11088">
    <property type="entry name" value="TRNA DIMETHYLALLYLTRANSFERASE"/>
    <property type="match status" value="1"/>
</dbReference>
<dbReference type="RefSeq" id="WP_107030958.1">
    <property type="nucleotide sequence ID" value="NZ_CAPEJN010000021.1"/>
</dbReference>
<comment type="subunit">
    <text evidence="10">Monomer.</text>
</comment>
<evidence type="ECO:0000313" key="15">
    <source>
        <dbReference type="Proteomes" id="UP000244905"/>
    </source>
</evidence>
<gene>
    <name evidence="10" type="primary">miaA</name>
    <name evidence="14" type="ORF">C5O23_00325</name>
</gene>
<evidence type="ECO:0000256" key="5">
    <source>
        <dbReference type="ARBA" id="ARBA00022694"/>
    </source>
</evidence>
<evidence type="ECO:0000256" key="4">
    <source>
        <dbReference type="ARBA" id="ARBA00022679"/>
    </source>
</evidence>
<keyword evidence="15" id="KW-1185">Reference proteome</keyword>
<comment type="caution">
    <text evidence="14">The sequence shown here is derived from an EMBL/GenBank/DDBJ whole genome shotgun (WGS) entry which is preliminary data.</text>
</comment>
<evidence type="ECO:0000256" key="2">
    <source>
        <dbReference type="ARBA" id="ARBA00003213"/>
    </source>
</evidence>
<dbReference type="Proteomes" id="UP000244905">
    <property type="component" value="Unassembled WGS sequence"/>
</dbReference>
<dbReference type="SUPFAM" id="SSF52540">
    <property type="entry name" value="P-loop containing nucleoside triphosphate hydrolases"/>
    <property type="match status" value="2"/>
</dbReference>
<comment type="function">
    <text evidence="2 10 12">Catalyzes the transfer of a dimethylallyl group onto the adenine at position 37 in tRNAs that read codons beginning with uridine, leading to the formation of N6-(dimethylallyl)adenosine (i(6)A).</text>
</comment>
<evidence type="ECO:0000256" key="1">
    <source>
        <dbReference type="ARBA" id="ARBA00001946"/>
    </source>
</evidence>
<dbReference type="Gene3D" id="1.10.20.140">
    <property type="match status" value="1"/>
</dbReference>
<protein>
    <recommendedName>
        <fullName evidence="10">tRNA dimethylallyltransferase</fullName>
        <ecNumber evidence="10">2.5.1.75</ecNumber>
    </recommendedName>
    <alternativeName>
        <fullName evidence="10">Dimethylallyl diphosphate:tRNA dimethylallyltransferase</fullName>
        <shortName evidence="10">DMAPP:tRNA dimethylallyltransferase</shortName>
        <shortName evidence="10">DMATase</shortName>
    </alternativeName>
    <alternativeName>
        <fullName evidence="10">Isopentenyl-diphosphate:tRNA isopentenyltransferase</fullName>
        <shortName evidence="10">IPP transferase</shortName>
        <shortName evidence="10">IPPT</shortName>
        <shortName evidence="10">IPTase</shortName>
    </alternativeName>
</protein>
<sequence>MKTLVIVTGPTASGKTSLAIELAQALDTEIVSADSRQLFHDLPIGTAAPTAAQLAAVTHHLVGTLDLTDYYSAARFEEDALRILSEIWLHSDYAVMCGGSMMYIDAVTNGIDQLPTISPQIRAEVMDLYEKGGLPALHEHLRRLDPAYLDKADPSNHRRLIHAIEITLQAGVPASTLLTGNRKQRPFRIIKIAVGWERAELFDRINRRVDAMIAEGFEQEARRVYPQRHLNSLNTVGYKELFAMFDGTMDRETAIARIAKNTRVYAKKQLLWLSKDPDVRILDPHKPLCPQALRFIKENSTAKMADNS</sequence>
<organism evidence="14 15">
    <name type="scientific">Duncaniella muris</name>
    <dbReference type="NCBI Taxonomy" id="2094150"/>
    <lineage>
        <taxon>Bacteria</taxon>
        <taxon>Pseudomonadati</taxon>
        <taxon>Bacteroidota</taxon>
        <taxon>Bacteroidia</taxon>
        <taxon>Bacteroidales</taxon>
        <taxon>Muribaculaceae</taxon>
        <taxon>Duncaniella</taxon>
    </lineage>
</organism>
<dbReference type="PANTHER" id="PTHR11088:SF60">
    <property type="entry name" value="TRNA DIMETHYLALLYLTRANSFERASE"/>
    <property type="match status" value="1"/>
</dbReference>
<proteinExistence type="inferred from homology"/>
<keyword evidence="7 10" id="KW-0067">ATP-binding</keyword>
<keyword evidence="5 10" id="KW-0819">tRNA processing</keyword>
<comment type="similarity">
    <text evidence="3 10 13">Belongs to the IPP transferase family.</text>
</comment>
<keyword evidence="4 10" id="KW-0808">Transferase</keyword>
<keyword evidence="8 10" id="KW-0460">Magnesium</keyword>
<evidence type="ECO:0000256" key="10">
    <source>
        <dbReference type="HAMAP-Rule" id="MF_00185"/>
    </source>
</evidence>
<feature type="region of interest" description="Interaction with substrate tRNA" evidence="10">
    <location>
        <begin position="34"/>
        <end position="37"/>
    </location>
</feature>
<evidence type="ECO:0000256" key="3">
    <source>
        <dbReference type="ARBA" id="ARBA00005842"/>
    </source>
</evidence>
<evidence type="ECO:0000256" key="6">
    <source>
        <dbReference type="ARBA" id="ARBA00022741"/>
    </source>
</evidence>
<comment type="caution">
    <text evidence="10">Lacks conserved residue(s) required for the propagation of feature annotation.</text>
</comment>
<dbReference type="GO" id="GO:0052381">
    <property type="term" value="F:tRNA dimethylallyltransferase activity"/>
    <property type="evidence" value="ECO:0007669"/>
    <property type="project" value="UniProtKB-UniRule"/>
</dbReference>
<dbReference type="EC" id="2.5.1.75" evidence="10"/>
<feature type="site" description="Interaction with substrate tRNA" evidence="10">
    <location>
        <position position="100"/>
    </location>
</feature>
<accession>A0A2V1IUB9</accession>
<dbReference type="GO" id="GO:0005524">
    <property type="term" value="F:ATP binding"/>
    <property type="evidence" value="ECO:0007669"/>
    <property type="project" value="UniProtKB-UniRule"/>
</dbReference>
<dbReference type="AlphaFoldDB" id="A0A2V1IUB9"/>
<evidence type="ECO:0000256" key="13">
    <source>
        <dbReference type="RuleBase" id="RU003785"/>
    </source>
</evidence>
<dbReference type="NCBIfam" id="TIGR00174">
    <property type="entry name" value="miaA"/>
    <property type="match status" value="1"/>
</dbReference>
<dbReference type="Pfam" id="PF01715">
    <property type="entry name" value="IPPT"/>
    <property type="match status" value="1"/>
</dbReference>
<reference evidence="15" key="1">
    <citation type="submission" date="2018-02" db="EMBL/GenBank/DDBJ databases">
        <authorList>
            <person name="Clavel T."/>
            <person name="Strowig T."/>
        </authorList>
    </citation>
    <scope>NUCLEOTIDE SEQUENCE [LARGE SCALE GENOMIC DNA]</scope>
    <source>
        <strain evidence="15">DSM 103720</strain>
    </source>
</reference>
<evidence type="ECO:0000256" key="7">
    <source>
        <dbReference type="ARBA" id="ARBA00022840"/>
    </source>
</evidence>
<feature type="binding site" evidence="10">
    <location>
        <begin position="11"/>
        <end position="16"/>
    </location>
    <ligand>
        <name>substrate</name>
    </ligand>
</feature>
<keyword evidence="6 10" id="KW-0547">Nucleotide-binding</keyword>